<reference evidence="6" key="1">
    <citation type="submission" date="2022-05" db="EMBL/GenBank/DDBJ databases">
        <authorList>
            <person name="Jo J.-H."/>
            <person name="Im W.-T."/>
        </authorList>
    </citation>
    <scope>NUCLEOTIDE SEQUENCE</scope>
    <source>
        <strain evidence="6">RG327</strain>
    </source>
</reference>
<evidence type="ECO:0000313" key="6">
    <source>
        <dbReference type="EMBL" id="MCL6678641.1"/>
    </source>
</evidence>
<name>A0ABT0REF2_9SPHN</name>
<feature type="transmembrane region" description="Helical" evidence="5">
    <location>
        <begin position="74"/>
        <end position="93"/>
    </location>
</feature>
<keyword evidence="7" id="KW-1185">Reference proteome</keyword>
<feature type="transmembrane region" description="Helical" evidence="5">
    <location>
        <begin position="48"/>
        <end position="68"/>
    </location>
</feature>
<keyword evidence="2 5" id="KW-0812">Transmembrane</keyword>
<feature type="transmembrane region" description="Helical" evidence="5">
    <location>
        <begin position="142"/>
        <end position="165"/>
    </location>
</feature>
<dbReference type="InterPro" id="IPR002781">
    <property type="entry name" value="TM_pro_TauE-like"/>
</dbReference>
<organism evidence="6 7">
    <name type="scientific">Sphingomonas anseongensis</name>
    <dbReference type="NCBI Taxonomy" id="2908207"/>
    <lineage>
        <taxon>Bacteria</taxon>
        <taxon>Pseudomonadati</taxon>
        <taxon>Pseudomonadota</taxon>
        <taxon>Alphaproteobacteria</taxon>
        <taxon>Sphingomonadales</taxon>
        <taxon>Sphingomonadaceae</taxon>
        <taxon>Sphingomonas</taxon>
    </lineage>
</organism>
<keyword evidence="3 5" id="KW-1133">Transmembrane helix</keyword>
<feature type="transmembrane region" description="Helical" evidence="5">
    <location>
        <begin position="20"/>
        <end position="41"/>
    </location>
</feature>
<dbReference type="EMBL" id="JAMGBC010000001">
    <property type="protein sequence ID" value="MCL6678641.1"/>
    <property type="molecule type" value="Genomic_DNA"/>
</dbReference>
<accession>A0ABT0REF2</accession>
<comment type="similarity">
    <text evidence="5">Belongs to the 4-toluene sulfonate uptake permease (TSUP) (TC 2.A.102) family.</text>
</comment>
<evidence type="ECO:0000256" key="1">
    <source>
        <dbReference type="ARBA" id="ARBA00004141"/>
    </source>
</evidence>
<protein>
    <recommendedName>
        <fullName evidence="5">Probable membrane transporter protein</fullName>
    </recommendedName>
</protein>
<evidence type="ECO:0000256" key="2">
    <source>
        <dbReference type="ARBA" id="ARBA00022692"/>
    </source>
</evidence>
<sequence>MILQPLQYLLGVGSGAMVGFVLGLVGGGGSILAVPLMVYLVGVRDPHLAIGTSAFAVAANAATGLFNHARAGHVKWRCAGLFALAGIAGAAAGSTFGKAFDGDKLLFLFALVMIAVGILMLRRKGGHGNAEVKLGRENAGKLVAYGLGAGVFSGFFGIGGGFLIVPGLIAATGMTMISAVGSSLLGVTAFGLTTAANYALSGLVDWALALAFIAGGLAGSFLGTRLARHLTRSKDRLTAVFAGLIFAVAAYMLWKSYAAAWG</sequence>
<proteinExistence type="inferred from homology"/>
<evidence type="ECO:0000256" key="4">
    <source>
        <dbReference type="ARBA" id="ARBA00023136"/>
    </source>
</evidence>
<dbReference type="Proteomes" id="UP001165343">
    <property type="component" value="Unassembled WGS sequence"/>
</dbReference>
<evidence type="ECO:0000313" key="7">
    <source>
        <dbReference type="Proteomes" id="UP001165343"/>
    </source>
</evidence>
<feature type="transmembrane region" description="Helical" evidence="5">
    <location>
        <begin position="206"/>
        <end position="224"/>
    </location>
</feature>
<comment type="caution">
    <text evidence="6">The sequence shown here is derived from an EMBL/GenBank/DDBJ whole genome shotgun (WGS) entry which is preliminary data.</text>
</comment>
<evidence type="ECO:0000256" key="3">
    <source>
        <dbReference type="ARBA" id="ARBA00022989"/>
    </source>
</evidence>
<keyword evidence="4 5" id="KW-0472">Membrane</keyword>
<feature type="transmembrane region" description="Helical" evidence="5">
    <location>
        <begin position="236"/>
        <end position="254"/>
    </location>
</feature>
<evidence type="ECO:0000256" key="5">
    <source>
        <dbReference type="RuleBase" id="RU363041"/>
    </source>
</evidence>
<keyword evidence="5" id="KW-1003">Cell membrane</keyword>
<dbReference type="RefSeq" id="WP_249867585.1">
    <property type="nucleotide sequence ID" value="NZ_JAMGBC010000001.1"/>
</dbReference>
<dbReference type="Pfam" id="PF01925">
    <property type="entry name" value="TauE"/>
    <property type="match status" value="1"/>
</dbReference>
<dbReference type="PANTHER" id="PTHR43701">
    <property type="entry name" value="MEMBRANE TRANSPORTER PROTEIN MJ0441-RELATED"/>
    <property type="match status" value="1"/>
</dbReference>
<comment type="subcellular location">
    <subcellularLocation>
        <location evidence="5">Cell membrane</location>
        <topology evidence="5">Multi-pass membrane protein</topology>
    </subcellularLocation>
    <subcellularLocation>
        <location evidence="1">Membrane</location>
        <topology evidence="1">Multi-pass membrane protein</topology>
    </subcellularLocation>
</comment>
<dbReference type="PANTHER" id="PTHR43701:SF2">
    <property type="entry name" value="MEMBRANE TRANSPORTER PROTEIN YJNA-RELATED"/>
    <property type="match status" value="1"/>
</dbReference>
<feature type="transmembrane region" description="Helical" evidence="5">
    <location>
        <begin position="105"/>
        <end position="122"/>
    </location>
</feature>
<feature type="transmembrane region" description="Helical" evidence="5">
    <location>
        <begin position="177"/>
        <end position="200"/>
    </location>
</feature>
<gene>
    <name evidence="6" type="ORF">LZ519_04820</name>
</gene>
<dbReference type="InterPro" id="IPR051598">
    <property type="entry name" value="TSUP/Inactive_protease-like"/>
</dbReference>